<dbReference type="KEGG" id="ehh:EHF_0564"/>
<evidence type="ECO:0000313" key="1">
    <source>
        <dbReference type="EMBL" id="AHX04452.1"/>
    </source>
</evidence>
<proteinExistence type="predicted"/>
<dbReference type="RefSeq" id="WP_044194859.1">
    <property type="nucleotide sequence ID" value="NZ_CP007474.1"/>
</dbReference>
<dbReference type="HOGENOM" id="CLU_782420_0_0_5"/>
<dbReference type="EMBL" id="CP007474">
    <property type="protein sequence ID" value="AHX04452.1"/>
    <property type="molecule type" value="Genomic_DNA"/>
</dbReference>
<reference evidence="1 2" key="1">
    <citation type="submission" date="2014-03" db="EMBL/GenBank/DDBJ databases">
        <title>Sequencing and Comparison of Genomes and Transcriptome Profiles of Human Ehrlichiosis Agents.</title>
        <authorList>
            <person name="Lin M."/>
            <person name="Daugherty S.C."/>
            <person name="Nagaraj S."/>
            <person name="Cheng Z."/>
            <person name="Xiong Q."/>
            <person name="Lin F.-Y."/>
            <person name="Sengamalay N."/>
            <person name="Ott S."/>
            <person name="Godinez A."/>
            <person name="Tallon L.J."/>
            <person name="Sadzewicz L."/>
            <person name="Fraser C.M."/>
            <person name="Dunning Hotopp J.C."/>
            <person name="Rikihisa Y."/>
        </authorList>
    </citation>
    <scope>NUCLEOTIDE SEQUENCE [LARGE SCALE GENOMIC DNA]</scope>
    <source>
        <strain evidence="1 2">HF</strain>
    </source>
</reference>
<dbReference type="Proteomes" id="UP000023762">
    <property type="component" value="Chromosome"/>
</dbReference>
<accession>X5GBJ2</accession>
<sequence>MKYFNKKLIVISSVVIASISSLYVGIWLVIATHVKATLSKSLAHIHATPNNDIHITNFPFIPKIHTSNLQINSSSLNTFIPSLLLKYHLLSNTLEFLGLDNTILKFENSMRITNNDPPNVSICSLNKFKLLVKPSKNLLFLLLDNKNEKKAYFTSMIYEDNGISCNNNDITNKNLLHIETDEHKSLENLLTILQYKINASATSNTDININIKDAIVTLSMSDTEFKEIGTIIDSIVLAFKNSLISIHGKLSLPLSIDSKINNEKLIIEISSYKNITQQLVEIFYGKSHYKDKILDTLQDYIYAISEKKDNDNIILSISKVTNPFNIFIGKVPYEEFIKKIQIITNTTNSRENKK</sequence>
<keyword evidence="2" id="KW-1185">Reference proteome</keyword>
<protein>
    <submittedName>
        <fullName evidence="1">Uncharacterized protein</fullName>
    </submittedName>
</protein>
<gene>
    <name evidence="1" type="ORF">EHF_0564</name>
</gene>
<organism evidence="1 2">
    <name type="scientific">Ehrlichia japonica</name>
    <dbReference type="NCBI Taxonomy" id="391036"/>
    <lineage>
        <taxon>Bacteria</taxon>
        <taxon>Pseudomonadati</taxon>
        <taxon>Pseudomonadota</taxon>
        <taxon>Alphaproteobacteria</taxon>
        <taxon>Rickettsiales</taxon>
        <taxon>Anaplasmataceae</taxon>
        <taxon>Ehrlichia</taxon>
    </lineage>
</organism>
<dbReference type="AlphaFoldDB" id="X5GBJ2"/>
<name>X5GBJ2_9RICK</name>
<evidence type="ECO:0000313" key="2">
    <source>
        <dbReference type="Proteomes" id="UP000023762"/>
    </source>
</evidence>
<dbReference type="STRING" id="391036.EHF_0564"/>
<dbReference type="OrthoDB" id="7163228at2"/>